<dbReference type="NCBIfam" id="TIGR01179">
    <property type="entry name" value="galE"/>
    <property type="match status" value="1"/>
</dbReference>
<feature type="domain" description="Ig-like" evidence="13">
    <location>
        <begin position="1104"/>
        <end position="1183"/>
    </location>
</feature>
<feature type="compositionally biased region" description="Basic and acidic residues" evidence="12">
    <location>
        <begin position="1395"/>
        <end position="1404"/>
    </location>
</feature>
<feature type="region of interest" description="Disordered" evidence="12">
    <location>
        <begin position="964"/>
        <end position="997"/>
    </location>
</feature>
<dbReference type="Pfam" id="PF07679">
    <property type="entry name" value="I-set"/>
    <property type="match status" value="2"/>
</dbReference>
<dbReference type="SUPFAM" id="SSF57903">
    <property type="entry name" value="FYVE/PHD zinc finger"/>
    <property type="match status" value="1"/>
</dbReference>
<evidence type="ECO:0000256" key="3">
    <source>
        <dbReference type="ARBA" id="ARBA00001911"/>
    </source>
</evidence>
<evidence type="ECO:0000256" key="5">
    <source>
        <dbReference type="ARBA" id="ARBA00004947"/>
    </source>
</evidence>
<dbReference type="PANTHER" id="PTHR43725">
    <property type="entry name" value="UDP-GLUCOSE 4-EPIMERASE"/>
    <property type="match status" value="1"/>
</dbReference>
<dbReference type="PANTHER" id="PTHR43725:SF47">
    <property type="entry name" value="UDP-GLUCOSE 4-EPIMERASE"/>
    <property type="match status" value="1"/>
</dbReference>
<protein>
    <recommendedName>
        <fullName evidence="11">UDP-N-acetylglucosamine 4-epimerase</fullName>
        <ecNumber evidence="7">5.1.3.2</ecNumber>
        <ecNumber evidence="6">5.1.3.7</ecNumber>
    </recommendedName>
</protein>
<evidence type="ECO:0000256" key="4">
    <source>
        <dbReference type="ARBA" id="ARBA00002760"/>
    </source>
</evidence>
<feature type="region of interest" description="Disordered" evidence="12">
    <location>
        <begin position="1011"/>
        <end position="1083"/>
    </location>
</feature>
<evidence type="ECO:0000256" key="12">
    <source>
        <dbReference type="SAM" id="MobiDB-lite"/>
    </source>
</evidence>
<dbReference type="SUPFAM" id="SSF48726">
    <property type="entry name" value="Immunoglobulin"/>
    <property type="match status" value="2"/>
</dbReference>
<feature type="region of interest" description="Disordered" evidence="12">
    <location>
        <begin position="1301"/>
        <end position="1407"/>
    </location>
</feature>
<dbReference type="SUPFAM" id="SSF51735">
    <property type="entry name" value="NAD(P)-binding Rossmann-fold domains"/>
    <property type="match status" value="1"/>
</dbReference>
<dbReference type="InterPro" id="IPR011011">
    <property type="entry name" value="Znf_FYVE_PHD"/>
</dbReference>
<feature type="region of interest" description="Disordered" evidence="12">
    <location>
        <begin position="1492"/>
        <end position="1542"/>
    </location>
</feature>
<dbReference type="InterPro" id="IPR013098">
    <property type="entry name" value="Ig_I-set"/>
</dbReference>
<feature type="compositionally biased region" description="Basic and acidic residues" evidence="12">
    <location>
        <begin position="1324"/>
        <end position="1337"/>
    </location>
</feature>
<dbReference type="GO" id="GO:0003978">
    <property type="term" value="F:UDP-glucose 4-epimerase activity"/>
    <property type="evidence" value="ECO:0007669"/>
    <property type="project" value="UniProtKB-EC"/>
</dbReference>
<dbReference type="Gene3D" id="3.40.50.720">
    <property type="entry name" value="NAD(P)-binding Rossmann-like Domain"/>
    <property type="match status" value="1"/>
</dbReference>
<dbReference type="InterPro" id="IPR036179">
    <property type="entry name" value="Ig-like_dom_sf"/>
</dbReference>
<reference evidence="14" key="1">
    <citation type="submission" date="2020-11" db="EMBL/GenBank/DDBJ databases">
        <authorList>
            <person name="Tran Van P."/>
        </authorList>
    </citation>
    <scope>NUCLEOTIDE SEQUENCE</scope>
</reference>
<comment type="cofactor">
    <cofactor evidence="3">
        <name>NAD(+)</name>
        <dbReference type="ChEBI" id="CHEBI:57540"/>
    </cofactor>
</comment>
<dbReference type="InterPro" id="IPR007110">
    <property type="entry name" value="Ig-like_dom"/>
</dbReference>
<dbReference type="CDD" id="cd05247">
    <property type="entry name" value="UDP_G4E_1_SDR_e"/>
    <property type="match status" value="1"/>
</dbReference>
<dbReference type="GO" id="GO:0033499">
    <property type="term" value="P:galactose catabolic process via UDP-galactose, Leloir pathway"/>
    <property type="evidence" value="ECO:0007669"/>
    <property type="project" value="TreeGrafter"/>
</dbReference>
<dbReference type="Gene3D" id="3.90.25.10">
    <property type="entry name" value="UDP-galactose 4-epimerase, domain 1"/>
    <property type="match status" value="1"/>
</dbReference>
<feature type="compositionally biased region" description="Basic and acidic residues" evidence="12">
    <location>
        <begin position="789"/>
        <end position="798"/>
    </location>
</feature>
<feature type="compositionally biased region" description="Acidic residues" evidence="12">
    <location>
        <begin position="972"/>
        <end position="981"/>
    </location>
</feature>
<proteinExistence type="predicted"/>
<feature type="region of interest" description="Disordered" evidence="12">
    <location>
        <begin position="1573"/>
        <end position="1729"/>
    </location>
</feature>
<evidence type="ECO:0000256" key="11">
    <source>
        <dbReference type="ARBA" id="ARBA00031827"/>
    </source>
</evidence>
<dbReference type="InterPro" id="IPR005886">
    <property type="entry name" value="UDP_G4E"/>
</dbReference>
<keyword evidence="9" id="KW-0119">Carbohydrate metabolism</keyword>
<evidence type="ECO:0000256" key="7">
    <source>
        <dbReference type="ARBA" id="ARBA00013189"/>
    </source>
</evidence>
<keyword evidence="15" id="KW-1185">Reference proteome</keyword>
<feature type="compositionally biased region" description="Polar residues" evidence="12">
    <location>
        <begin position="1304"/>
        <end position="1323"/>
    </location>
</feature>
<feature type="compositionally biased region" description="Basic and acidic residues" evidence="12">
    <location>
        <begin position="1573"/>
        <end position="1584"/>
    </location>
</feature>
<dbReference type="EC" id="5.1.3.2" evidence="7"/>
<evidence type="ECO:0000313" key="15">
    <source>
        <dbReference type="Proteomes" id="UP000677054"/>
    </source>
</evidence>
<dbReference type="InterPro" id="IPR003599">
    <property type="entry name" value="Ig_sub"/>
</dbReference>
<feature type="compositionally biased region" description="Polar residues" evidence="12">
    <location>
        <begin position="1708"/>
        <end position="1720"/>
    </location>
</feature>
<dbReference type="PROSITE" id="PS50835">
    <property type="entry name" value="IG_LIKE"/>
    <property type="match status" value="2"/>
</dbReference>
<comment type="function">
    <text evidence="4">Catalyzes two distinct but analogous reactions: the reversible epimerization of UDP-glucose to UDP-galactose and the reversible epimerization of UDP-N-acetylglucosamine to UDP-N-acetylgalactosamine. The reaction with UDP-Gal plays a critical role in the Leloir pathway of galactose catabolism in which galactose is converted to the glycolytic intermediate glucose 6-phosphate. It contributes to the catabolism of dietary galactose and enables the endogenous biosynthesis of both UDP-Gal and UDP-GalNAc when exogenous sources are limited. Both UDP-sugar interconversions are important in the synthesis of glycoproteins and glycolipids.</text>
</comment>
<organism evidence="14">
    <name type="scientific">Darwinula stevensoni</name>
    <dbReference type="NCBI Taxonomy" id="69355"/>
    <lineage>
        <taxon>Eukaryota</taxon>
        <taxon>Metazoa</taxon>
        <taxon>Ecdysozoa</taxon>
        <taxon>Arthropoda</taxon>
        <taxon>Crustacea</taxon>
        <taxon>Oligostraca</taxon>
        <taxon>Ostracoda</taxon>
        <taxon>Podocopa</taxon>
        <taxon>Podocopida</taxon>
        <taxon>Darwinulocopina</taxon>
        <taxon>Darwinuloidea</taxon>
        <taxon>Darwinulidae</taxon>
        <taxon>Darwinula</taxon>
    </lineage>
</organism>
<dbReference type="Proteomes" id="UP000677054">
    <property type="component" value="Unassembled WGS sequence"/>
</dbReference>
<feature type="region of interest" description="Disordered" evidence="12">
    <location>
        <begin position="380"/>
        <end position="399"/>
    </location>
</feature>
<evidence type="ECO:0000256" key="8">
    <source>
        <dbReference type="ARBA" id="ARBA00023027"/>
    </source>
</evidence>
<feature type="compositionally biased region" description="Polar residues" evidence="12">
    <location>
        <begin position="1672"/>
        <end position="1686"/>
    </location>
</feature>
<feature type="compositionally biased region" description="Basic and acidic residues" evidence="12">
    <location>
        <begin position="1360"/>
        <end position="1374"/>
    </location>
</feature>
<dbReference type="InterPro" id="IPR036291">
    <property type="entry name" value="NAD(P)-bd_dom_sf"/>
</dbReference>
<feature type="domain" description="Ig-like" evidence="13">
    <location>
        <begin position="1207"/>
        <end position="1298"/>
    </location>
</feature>
<evidence type="ECO:0000256" key="1">
    <source>
        <dbReference type="ARBA" id="ARBA00000014"/>
    </source>
</evidence>
<sequence>MGGLPDLWYAMCSYHSKPTEEVAKFEHPTIGMEGGSCDQLHILVTGGAGYVGSHTVVDLLEKGHNVVVVDNLCNVHMATDGKKPESLLKAESLTGRSLEFHKLDIVDKEALQAVFSMQKFDCVFHFAALKAVGESCAVPLKYYRNNVGGTANLLEVMQENGVMRIIYSSSCTVYGDPLYLPIDESHPMGKNISSPYGRTKAIVEHMMMDLCHAQKDLGCVFLRYFNPVGAHPSGELGEDPLDTPSNLMPYISQVAIGKRDMFYIFGVRDYVHVMDVARGHTAALKKLMNPDFHGWRAYNLGRGKGYSVIDVVKEFEKASGKNIPFKVIARRPGDLPFVYANPKLAYDELGWKAQSDLDDICRDAWNWQMKYPHGSPWWKRRKDDGVKEEKEKEKEKEGEEEEEGIQQCHICSSNLEKKAHPLQCSSCSNLTCDSCIVWNPGSKLWTCNACLQRKLRKLRRYLCTSGHFGPGTIVEAVHFLSLPAFEIAEEYLPVTQKSCLPVLSCEDPGKNFLSVRIKAARLFSQSFHFATSCLSYPFTRLYDSPFLRILWPSLGLPIRFHQSPRCVKEMGPRKLGVSIDPDSENDSGCPGSVSPAWTEGTGSNSETMRPPVGSPTDLHASNGNESGPRLSLSPGERKVWDGCGIELPEVDPTTAEVREHVETLVETFIGLPLDNASVEKIFDHPSYDAVMDKYCGPLGDALTRLSYALQMAINNEPLGEDETPSTLHATLKKLIEDLKRDVRTLPPIPRRSNDSSAKDSCSFSSQPYEDLLAIAILNKVIQEHVDGREVQTDADGKKSKLKGSKYGDVGIQPDMDELAESHLAVDSDTDSDRARSPLAYVIEEQIEEITTTYETDSEAEEGEDGDKKEGFFNEPYISRSVVTDGADGEKVDGISDLDFICSALNFTKEQPVPFPELGLDLAHGSPKSEDEDLQEGNYKGQLSHVPLESWKENWLFQKRKVSGKRNNPGAWDVDELSDLSEQESYQSVEYSSEEEFEVVPDHEQHILNQSFTREPLRSSSSGPSSTGNDISQKDSEYTEDYDRVQTRTKSWKKSPSPTPEEEENFSYPQTQHPVPKPRSHNVSHDNVCESNVPTYLPPLKRPAPPIDLSFSINPVTLTLHAGKALRLRCSITAAQQPFTVFWYHNGEALVGLDDVYMYQVRNTFHLERYNTMPSHGGIYTCAIHTKTGQRWQDCQVVIRKTNRAHQPPVFVRNLPEEVVYDGRPSLQLQCQVDGYPEPSLCIFQDGTKLERNAVELEPLQYGEWTLTLKSGVADLSGRYEVEAWNSVGRARSSCQVISSSSESLTAKTNPNPSLMPSLWQSQHQEQEKPGRSSRADFEVSQAISSSEEALNQVSLSETSNETRTRDVSDLHLDGPPRPGRPSKEKKPSACPPPDTHSKSEHDSHYPIPGTIAEREHLKWLKAKPLSNNPYSAENIARRMQKMDLRNTTHLEDPAFVKGSFDDVNTTNPYTINCGPKSIDPDQYRRDYYIPGEETRKRRTSYSPPKQQQQFLSLQPQVNQVSARQTEAERPQVTEADNSGIPEEQELHSLPSVRQLASKFLPSTENPQVIIVEKQGESSSEDRAKSFTPSKPQLEIHSLTARSMPAEIREAMKKQRPKERNRNIAVVEEGFRRSASSVPELERNNPSPEHLGIPNVPKRLNGKKCEEEEISGGYTSDESSGSQSHPPTSARRKPKTSSIASRAAYWDQRVSQGLSSDSQLSPRGDIPDFT</sequence>
<dbReference type="GO" id="GO:0003974">
    <property type="term" value="F:UDP-N-acetylglucosamine 4-epimerase activity"/>
    <property type="evidence" value="ECO:0007669"/>
    <property type="project" value="UniProtKB-EC"/>
</dbReference>
<keyword evidence="9" id="KW-0299">Galactose metabolism</keyword>
<feature type="compositionally biased region" description="Low complexity" evidence="12">
    <location>
        <begin position="1502"/>
        <end position="1516"/>
    </location>
</feature>
<feature type="compositionally biased region" description="Polar residues" evidence="12">
    <location>
        <begin position="1341"/>
        <end position="1359"/>
    </location>
</feature>
<dbReference type="OrthoDB" id="9402762at2759"/>
<comment type="catalytic activity">
    <reaction evidence="1">
        <text>UDP-N-acetyl-alpha-D-glucosamine = UDP-N-acetyl-alpha-D-galactosamine</text>
        <dbReference type="Rhea" id="RHEA:20517"/>
        <dbReference type="ChEBI" id="CHEBI:57705"/>
        <dbReference type="ChEBI" id="CHEBI:67138"/>
        <dbReference type="EC" id="5.1.3.7"/>
    </reaction>
</comment>
<feature type="compositionally biased region" description="Basic and acidic residues" evidence="12">
    <location>
        <begin position="1606"/>
        <end position="1621"/>
    </location>
</feature>
<evidence type="ECO:0000256" key="2">
    <source>
        <dbReference type="ARBA" id="ARBA00000083"/>
    </source>
</evidence>
<feature type="region of interest" description="Disordered" evidence="12">
    <location>
        <begin position="851"/>
        <end position="872"/>
    </location>
</feature>
<gene>
    <name evidence="14" type="ORF">DSTB1V02_LOCUS829</name>
</gene>
<evidence type="ECO:0000256" key="10">
    <source>
        <dbReference type="ARBA" id="ARBA00023235"/>
    </source>
</evidence>
<dbReference type="Gene3D" id="2.60.40.10">
    <property type="entry name" value="Immunoglobulins"/>
    <property type="match status" value="2"/>
</dbReference>
<feature type="compositionally biased region" description="Basic and acidic residues" evidence="12">
    <location>
        <begin position="381"/>
        <end position="397"/>
    </location>
</feature>
<feature type="region of interest" description="Disordered" evidence="12">
    <location>
        <begin position="789"/>
        <end position="809"/>
    </location>
</feature>
<evidence type="ECO:0000256" key="6">
    <source>
        <dbReference type="ARBA" id="ARBA00013175"/>
    </source>
</evidence>
<evidence type="ECO:0000256" key="9">
    <source>
        <dbReference type="ARBA" id="ARBA00023144"/>
    </source>
</evidence>
<dbReference type="SMART" id="SM00409">
    <property type="entry name" value="IG"/>
    <property type="match status" value="1"/>
</dbReference>
<dbReference type="InterPro" id="IPR016040">
    <property type="entry name" value="NAD(P)-bd_dom"/>
</dbReference>
<feature type="region of interest" description="Disordered" evidence="12">
    <location>
        <begin position="572"/>
        <end position="635"/>
    </location>
</feature>
<evidence type="ECO:0000313" key="14">
    <source>
        <dbReference type="EMBL" id="CAD7240823.1"/>
    </source>
</evidence>
<feature type="compositionally biased region" description="Acidic residues" evidence="12">
    <location>
        <begin position="855"/>
        <end position="864"/>
    </location>
</feature>
<dbReference type="EMBL" id="CAJPEV010000065">
    <property type="protein sequence ID" value="CAG0879940.1"/>
    <property type="molecule type" value="Genomic_DNA"/>
</dbReference>
<comment type="pathway">
    <text evidence="5">Carbohydrate metabolism; galactose metabolism.</text>
</comment>
<dbReference type="InterPro" id="IPR013783">
    <property type="entry name" value="Ig-like_fold"/>
</dbReference>
<name>A0A7R8ZXR8_9CRUS</name>
<accession>A0A7R8ZXR8</accession>
<dbReference type="EC" id="5.1.3.7" evidence="6"/>
<evidence type="ECO:0000259" key="13">
    <source>
        <dbReference type="PROSITE" id="PS50835"/>
    </source>
</evidence>
<feature type="compositionally biased region" description="Basic and acidic residues" evidence="12">
    <location>
        <begin position="1031"/>
        <end position="1045"/>
    </location>
</feature>
<dbReference type="EMBL" id="LR899582">
    <property type="protein sequence ID" value="CAD7240823.1"/>
    <property type="molecule type" value="Genomic_DNA"/>
</dbReference>
<keyword evidence="10" id="KW-0413">Isomerase</keyword>
<dbReference type="GO" id="GO:0005829">
    <property type="term" value="C:cytosol"/>
    <property type="evidence" value="ECO:0007669"/>
    <property type="project" value="TreeGrafter"/>
</dbReference>
<keyword evidence="8" id="KW-0520">NAD</keyword>
<dbReference type="Pfam" id="PF16363">
    <property type="entry name" value="GDP_Man_Dehyd"/>
    <property type="match status" value="1"/>
</dbReference>
<comment type="catalytic activity">
    <reaction evidence="2">
        <text>UDP-alpha-D-glucose = UDP-alpha-D-galactose</text>
        <dbReference type="Rhea" id="RHEA:22168"/>
        <dbReference type="ChEBI" id="CHEBI:58885"/>
        <dbReference type="ChEBI" id="CHEBI:66914"/>
        <dbReference type="EC" id="5.1.3.2"/>
    </reaction>
</comment>